<dbReference type="PROSITE" id="PS00819">
    <property type="entry name" value="DPS_2"/>
    <property type="match status" value="1"/>
</dbReference>
<gene>
    <name evidence="4" type="primary">dps_1</name>
    <name evidence="4" type="ORF">LASUN_01920</name>
</gene>
<accession>A0A1E7XJD3</accession>
<dbReference type="Proteomes" id="UP000177010">
    <property type="component" value="Unassembled WGS sequence"/>
</dbReference>
<dbReference type="EMBL" id="MIQE01000002">
    <property type="protein sequence ID" value="OFA13193.1"/>
    <property type="molecule type" value="Genomic_DNA"/>
</dbReference>
<reference evidence="4 5" key="1">
    <citation type="submission" date="2016-09" db="EMBL/GenBank/DDBJ databases">
        <title>Genome Sequence of Lactobacillus sunkii Strain CG01.</title>
        <authorList>
            <person name="Poehlein A."/>
            <person name="Gabris C."/>
            <person name="Bengelsdorf F.R."/>
            <person name="Duerre P."/>
            <person name="Daniel R."/>
        </authorList>
    </citation>
    <scope>NUCLEOTIDE SEQUENCE [LARGE SCALE GENOMIC DNA]</scope>
    <source>
        <strain evidence="4 5">CG_D</strain>
    </source>
</reference>
<evidence type="ECO:0000259" key="3">
    <source>
        <dbReference type="Pfam" id="PF00210"/>
    </source>
</evidence>
<dbReference type="Gene3D" id="1.20.1260.10">
    <property type="match status" value="1"/>
</dbReference>
<feature type="domain" description="Ferritin/DPS" evidence="3">
    <location>
        <begin position="13"/>
        <end position="155"/>
    </location>
</feature>
<dbReference type="GO" id="GO:0008199">
    <property type="term" value="F:ferric iron binding"/>
    <property type="evidence" value="ECO:0007669"/>
    <property type="project" value="InterPro"/>
</dbReference>
<dbReference type="InterPro" id="IPR002177">
    <property type="entry name" value="DPS_DNA-bd"/>
</dbReference>
<dbReference type="CDD" id="cd01043">
    <property type="entry name" value="DPS"/>
    <property type="match status" value="1"/>
</dbReference>
<dbReference type="Pfam" id="PF00210">
    <property type="entry name" value="Ferritin"/>
    <property type="match status" value="1"/>
</dbReference>
<dbReference type="InterPro" id="IPR023188">
    <property type="entry name" value="DPS_DNA-bd_CS"/>
</dbReference>
<dbReference type="AlphaFoldDB" id="A0A1E7XJD3"/>
<dbReference type="InterPro" id="IPR012347">
    <property type="entry name" value="Ferritin-like"/>
</dbReference>
<keyword evidence="4" id="KW-0560">Oxidoreductase</keyword>
<dbReference type="PANTHER" id="PTHR42932">
    <property type="entry name" value="GENERAL STRESS PROTEIN 20U"/>
    <property type="match status" value="1"/>
</dbReference>
<dbReference type="PANTHER" id="PTHR42932:SF1">
    <property type="entry name" value="GENERAL STRESS PROTEIN 20U"/>
    <property type="match status" value="1"/>
</dbReference>
<sequence length="160" mass="19043">MMADKYDFPKTREQLNQLVADLSQLQTNIQQTHWYMRGENFFRLHPLMDDYNDELADQLDNVAERLIAINGSPFSTTHEFIENTGLPDEKVTWDQLTMRDFMQRLVDQFRYLRDQYQKGIEVTDEEKDFPTQDMLNGFKEAIDKNIWMINAYLGKGPYDD</sequence>
<evidence type="ECO:0000256" key="1">
    <source>
        <dbReference type="ARBA" id="ARBA00009497"/>
    </source>
</evidence>
<comment type="similarity">
    <text evidence="1 2">Belongs to the Dps family.</text>
</comment>
<proteinExistence type="inferred from homology"/>
<dbReference type="PRINTS" id="PR01346">
    <property type="entry name" value="HELNAPAPROT"/>
</dbReference>
<dbReference type="PROSITE" id="PS00818">
    <property type="entry name" value="DPS_1"/>
    <property type="match status" value="1"/>
</dbReference>
<evidence type="ECO:0000313" key="5">
    <source>
        <dbReference type="Proteomes" id="UP000177010"/>
    </source>
</evidence>
<dbReference type="PIRSF" id="PIRSF005900">
    <property type="entry name" value="Dps"/>
    <property type="match status" value="1"/>
</dbReference>
<dbReference type="GO" id="GO:0016722">
    <property type="term" value="F:oxidoreductase activity, acting on metal ions"/>
    <property type="evidence" value="ECO:0007669"/>
    <property type="project" value="InterPro"/>
</dbReference>
<dbReference type="SUPFAM" id="SSF47240">
    <property type="entry name" value="Ferritin-like"/>
    <property type="match status" value="1"/>
</dbReference>
<dbReference type="InterPro" id="IPR008331">
    <property type="entry name" value="Ferritin_DPS_dom"/>
</dbReference>
<dbReference type="EC" id="1.16.-.-" evidence="4"/>
<organism evidence="4 5">
    <name type="scientific">Lentilactobacillus sunkii</name>
    <dbReference type="NCBI Taxonomy" id="481719"/>
    <lineage>
        <taxon>Bacteria</taxon>
        <taxon>Bacillati</taxon>
        <taxon>Bacillota</taxon>
        <taxon>Bacilli</taxon>
        <taxon>Lactobacillales</taxon>
        <taxon>Lactobacillaceae</taxon>
        <taxon>Lentilactobacillus</taxon>
    </lineage>
</organism>
<protein>
    <submittedName>
        <fullName evidence="4">DNA protection during starvation protein</fullName>
        <ecNumber evidence="4">1.16.-.-</ecNumber>
    </submittedName>
</protein>
<dbReference type="STRING" id="481719.LASUN_01920"/>
<dbReference type="InterPro" id="IPR009078">
    <property type="entry name" value="Ferritin-like_SF"/>
</dbReference>
<evidence type="ECO:0000256" key="2">
    <source>
        <dbReference type="RuleBase" id="RU003875"/>
    </source>
</evidence>
<name>A0A1E7XJD3_9LACO</name>
<evidence type="ECO:0000313" key="4">
    <source>
        <dbReference type="EMBL" id="OFA13193.1"/>
    </source>
</evidence>
<comment type="caution">
    <text evidence="4">The sequence shown here is derived from an EMBL/GenBank/DDBJ whole genome shotgun (WGS) entry which is preliminary data.</text>
</comment>